<name>V3ZX02_LOTGI</name>
<gene>
    <name evidence="1" type="ORF">LOTGIDRAFT_229308</name>
</gene>
<dbReference type="EMBL" id="KB202953">
    <property type="protein sequence ID" value="ESO87155.1"/>
    <property type="molecule type" value="Genomic_DNA"/>
</dbReference>
<organism evidence="1 2">
    <name type="scientific">Lottia gigantea</name>
    <name type="common">Giant owl limpet</name>
    <dbReference type="NCBI Taxonomy" id="225164"/>
    <lineage>
        <taxon>Eukaryota</taxon>
        <taxon>Metazoa</taxon>
        <taxon>Spiralia</taxon>
        <taxon>Lophotrochozoa</taxon>
        <taxon>Mollusca</taxon>
        <taxon>Gastropoda</taxon>
        <taxon>Patellogastropoda</taxon>
        <taxon>Lottioidea</taxon>
        <taxon>Lottiidae</taxon>
        <taxon>Lottia</taxon>
    </lineage>
</organism>
<dbReference type="AlphaFoldDB" id="V3ZX02"/>
<dbReference type="RefSeq" id="XP_009062104.1">
    <property type="nucleotide sequence ID" value="XM_009063856.1"/>
</dbReference>
<sequence>MAELENIPIGDYTKAGLVKELQECNIINTRLETEYQKRESVGQTCRKHVEWEKKSISFSTEMLESIVEKDKSVLEEVANQYLQLYELNGCDKKLCSKDNGPASTTAQSQSSDCDCKKVEEVKDALLKLLKDNFELCGKLKENIRVFRVTAKYYPDQASIPSGQEVVTPAIISELVEDICKEMDKILMNCKKLWDGVDRSSGHLRDSGIGNGLSDSFDSLAINSNASNEDIWNGVNVNSRHRSASENTDNQTDVKSFE</sequence>
<protein>
    <submittedName>
        <fullName evidence="1">Uncharacterized protein</fullName>
    </submittedName>
</protein>
<evidence type="ECO:0000313" key="2">
    <source>
        <dbReference type="Proteomes" id="UP000030746"/>
    </source>
</evidence>
<evidence type="ECO:0000313" key="1">
    <source>
        <dbReference type="EMBL" id="ESO87155.1"/>
    </source>
</evidence>
<dbReference type="Proteomes" id="UP000030746">
    <property type="component" value="Unassembled WGS sequence"/>
</dbReference>
<accession>V3ZX02</accession>
<proteinExistence type="predicted"/>
<dbReference type="GeneID" id="20247962"/>
<reference evidence="1 2" key="1">
    <citation type="journal article" date="2013" name="Nature">
        <title>Insights into bilaterian evolution from three spiralian genomes.</title>
        <authorList>
            <person name="Simakov O."/>
            <person name="Marletaz F."/>
            <person name="Cho S.J."/>
            <person name="Edsinger-Gonzales E."/>
            <person name="Havlak P."/>
            <person name="Hellsten U."/>
            <person name="Kuo D.H."/>
            <person name="Larsson T."/>
            <person name="Lv J."/>
            <person name="Arendt D."/>
            <person name="Savage R."/>
            <person name="Osoegawa K."/>
            <person name="de Jong P."/>
            <person name="Grimwood J."/>
            <person name="Chapman J.A."/>
            <person name="Shapiro H."/>
            <person name="Aerts A."/>
            <person name="Otillar R.P."/>
            <person name="Terry A.Y."/>
            <person name="Boore J.L."/>
            <person name="Grigoriev I.V."/>
            <person name="Lindberg D.R."/>
            <person name="Seaver E.C."/>
            <person name="Weisblat D.A."/>
            <person name="Putnam N.H."/>
            <person name="Rokhsar D.S."/>
        </authorList>
    </citation>
    <scope>NUCLEOTIDE SEQUENCE [LARGE SCALE GENOMIC DNA]</scope>
</reference>
<dbReference type="HOGENOM" id="CLU_1082932_0_0_1"/>
<dbReference type="CTD" id="20247962"/>
<dbReference type="KEGG" id="lgi:LOTGIDRAFT_229308"/>
<keyword evidence="2" id="KW-1185">Reference proteome</keyword>